<sequence>MSAITGAGRDQAAAPRTGRIVIASLIGTTVEFYDFYIYGTAAALVLGSVFFPAHVPEAEQLAAFLTFGIAFLARPVGAFLFGHFGDRVGRKSTLVASMLVMGISTTLIGLLPGYATAGFLAPLLLCLLRLGQGIGLGGEWGGAALLATESAPAGKRAWYGMFPQLGPSIGFLLSNGLFLLLFSVLTNAQFLAWGWRIPFLASAVLVAIGLYVRGRLPETIAFQKTLARQGRVRLPVRDVIARQWRPLLQGAFAMVVCYALFYISTVFALGYGTKVGHIPRQTFLGLLCIAILGMAIATPIAAILADRFGRRPVLIAAAVAAAFSGFLVAPLLGSGDPALVLVFLVIELALMGFTFAPMGALLPELFPTNLRYSGASAAYSLGGILGGSLAPYIAQKLVVLGGLAWVGHYITAAAVISLIAVLTMAETSKRDLSGS</sequence>
<feature type="transmembrane region" description="Helical" evidence="7">
    <location>
        <begin position="406"/>
        <end position="425"/>
    </location>
</feature>
<dbReference type="PANTHER" id="PTHR43045">
    <property type="entry name" value="SHIKIMATE TRANSPORTER"/>
    <property type="match status" value="1"/>
</dbReference>
<keyword evidence="5 7" id="KW-1133">Transmembrane helix</keyword>
<keyword evidence="4 7" id="KW-0812">Transmembrane</keyword>
<evidence type="ECO:0000256" key="6">
    <source>
        <dbReference type="ARBA" id="ARBA00023136"/>
    </source>
</evidence>
<dbReference type="CDD" id="cd17369">
    <property type="entry name" value="MFS_ShiA_like"/>
    <property type="match status" value="1"/>
</dbReference>
<dbReference type="InterPro" id="IPR036259">
    <property type="entry name" value="MFS_trans_sf"/>
</dbReference>
<dbReference type="GO" id="GO:0005886">
    <property type="term" value="C:plasma membrane"/>
    <property type="evidence" value="ECO:0007669"/>
    <property type="project" value="UniProtKB-SubCell"/>
</dbReference>
<dbReference type="InterPro" id="IPR020846">
    <property type="entry name" value="MFS_dom"/>
</dbReference>
<dbReference type="PANTHER" id="PTHR43045:SF2">
    <property type="entry name" value="INNER MEMBRANE METABOLITE TRANSPORT PROTEIN YHJE"/>
    <property type="match status" value="1"/>
</dbReference>
<feature type="transmembrane region" description="Helical" evidence="7">
    <location>
        <begin position="168"/>
        <end position="186"/>
    </location>
</feature>
<comment type="caution">
    <text evidence="9">The sequence shown here is derived from an EMBL/GenBank/DDBJ whole genome shotgun (WGS) entry which is preliminary data.</text>
</comment>
<feature type="transmembrane region" description="Helical" evidence="7">
    <location>
        <begin position="61"/>
        <end position="82"/>
    </location>
</feature>
<organism evidence="9 10">
    <name type="scientific">Acidisoma cellulosilyticum</name>
    <dbReference type="NCBI Taxonomy" id="2802395"/>
    <lineage>
        <taxon>Bacteria</taxon>
        <taxon>Pseudomonadati</taxon>
        <taxon>Pseudomonadota</taxon>
        <taxon>Alphaproteobacteria</taxon>
        <taxon>Acetobacterales</taxon>
        <taxon>Acidocellaceae</taxon>
        <taxon>Acidisoma</taxon>
    </lineage>
</organism>
<evidence type="ECO:0000256" key="7">
    <source>
        <dbReference type="SAM" id="Phobius"/>
    </source>
</evidence>
<dbReference type="Proteomes" id="UP000721844">
    <property type="component" value="Unassembled WGS sequence"/>
</dbReference>
<feature type="transmembrane region" description="Helical" evidence="7">
    <location>
        <begin position="338"/>
        <end position="362"/>
    </location>
</feature>
<feature type="transmembrane region" description="Helical" evidence="7">
    <location>
        <begin position="94"/>
        <end position="115"/>
    </location>
</feature>
<dbReference type="PROSITE" id="PS00216">
    <property type="entry name" value="SUGAR_TRANSPORT_1"/>
    <property type="match status" value="1"/>
</dbReference>
<dbReference type="SUPFAM" id="SSF103473">
    <property type="entry name" value="MFS general substrate transporter"/>
    <property type="match status" value="1"/>
</dbReference>
<dbReference type="InterPro" id="IPR005829">
    <property type="entry name" value="Sugar_transporter_CS"/>
</dbReference>
<comment type="subcellular location">
    <subcellularLocation>
        <location evidence="1">Cell membrane</location>
        <topology evidence="1">Multi-pass membrane protein</topology>
    </subcellularLocation>
</comment>
<keyword evidence="2" id="KW-0813">Transport</keyword>
<protein>
    <submittedName>
        <fullName evidence="9">MHS family MFS transporter</fullName>
    </submittedName>
</protein>
<evidence type="ECO:0000256" key="4">
    <source>
        <dbReference type="ARBA" id="ARBA00022692"/>
    </source>
</evidence>
<dbReference type="InterPro" id="IPR011701">
    <property type="entry name" value="MFS"/>
</dbReference>
<feature type="transmembrane region" description="Helical" evidence="7">
    <location>
        <begin position="312"/>
        <end position="332"/>
    </location>
</feature>
<dbReference type="Gene3D" id="1.20.1250.20">
    <property type="entry name" value="MFS general substrate transporter like domains"/>
    <property type="match status" value="2"/>
</dbReference>
<evidence type="ECO:0000256" key="2">
    <source>
        <dbReference type="ARBA" id="ARBA00022448"/>
    </source>
</evidence>
<keyword evidence="10" id="KW-1185">Reference proteome</keyword>
<keyword evidence="3" id="KW-1003">Cell membrane</keyword>
<evidence type="ECO:0000313" key="9">
    <source>
        <dbReference type="EMBL" id="MCB8880987.1"/>
    </source>
</evidence>
<feature type="domain" description="Major facilitator superfamily (MFS) profile" evidence="8">
    <location>
        <begin position="20"/>
        <end position="429"/>
    </location>
</feature>
<feature type="transmembrane region" description="Helical" evidence="7">
    <location>
        <begin position="192"/>
        <end position="212"/>
    </location>
</feature>
<dbReference type="Pfam" id="PF00083">
    <property type="entry name" value="Sugar_tr"/>
    <property type="match status" value="1"/>
</dbReference>
<evidence type="ECO:0000256" key="3">
    <source>
        <dbReference type="ARBA" id="ARBA00022475"/>
    </source>
</evidence>
<evidence type="ECO:0000259" key="8">
    <source>
        <dbReference type="PROSITE" id="PS50850"/>
    </source>
</evidence>
<evidence type="ECO:0000256" key="5">
    <source>
        <dbReference type="ARBA" id="ARBA00022989"/>
    </source>
</evidence>
<proteinExistence type="predicted"/>
<dbReference type="EMBL" id="JAESVA010000003">
    <property type="protein sequence ID" value="MCB8880987.1"/>
    <property type="molecule type" value="Genomic_DNA"/>
</dbReference>
<feature type="transmembrane region" description="Helical" evidence="7">
    <location>
        <begin position="247"/>
        <end position="271"/>
    </location>
</feature>
<dbReference type="PROSITE" id="PS50850">
    <property type="entry name" value="MFS"/>
    <property type="match status" value="1"/>
</dbReference>
<dbReference type="InterPro" id="IPR005828">
    <property type="entry name" value="MFS_sugar_transport-like"/>
</dbReference>
<evidence type="ECO:0000313" key="10">
    <source>
        <dbReference type="Proteomes" id="UP000721844"/>
    </source>
</evidence>
<dbReference type="AlphaFoldDB" id="A0A963Z174"/>
<feature type="transmembrane region" description="Helical" evidence="7">
    <location>
        <begin position="283"/>
        <end position="305"/>
    </location>
</feature>
<name>A0A963Z174_9PROT</name>
<feature type="transmembrane region" description="Helical" evidence="7">
    <location>
        <begin position="374"/>
        <end position="394"/>
    </location>
</feature>
<keyword evidence="6 7" id="KW-0472">Membrane</keyword>
<evidence type="ECO:0000256" key="1">
    <source>
        <dbReference type="ARBA" id="ARBA00004651"/>
    </source>
</evidence>
<accession>A0A963Z174</accession>
<dbReference type="RefSeq" id="WP_227307631.1">
    <property type="nucleotide sequence ID" value="NZ_JAESVA010000003.1"/>
</dbReference>
<dbReference type="FunFam" id="1.20.1250.20:FF:000001">
    <property type="entry name" value="Dicarboxylate MFS transporter"/>
    <property type="match status" value="1"/>
</dbReference>
<reference evidence="9 10" key="1">
    <citation type="journal article" date="2021" name="Microorganisms">
        <title>Acidisoma silvae sp. nov. and Acidisomacellulosilytica sp. nov., Two Acidophilic Bacteria Isolated from Decaying Wood, Hydrolyzing Cellulose and Producing Poly-3-hydroxybutyrate.</title>
        <authorList>
            <person name="Mieszkin S."/>
            <person name="Pouder E."/>
            <person name="Uroz S."/>
            <person name="Simon-Colin C."/>
            <person name="Alain K."/>
        </authorList>
    </citation>
    <scope>NUCLEOTIDE SEQUENCE [LARGE SCALE GENOMIC DNA]</scope>
    <source>
        <strain evidence="9 10">HW T5.17</strain>
    </source>
</reference>
<gene>
    <name evidence="9" type="ORF">ACELLULO517_12145</name>
</gene>
<dbReference type="GO" id="GO:0022857">
    <property type="term" value="F:transmembrane transporter activity"/>
    <property type="evidence" value="ECO:0007669"/>
    <property type="project" value="InterPro"/>
</dbReference>
<dbReference type="Pfam" id="PF07690">
    <property type="entry name" value="MFS_1"/>
    <property type="match status" value="1"/>
</dbReference>